<evidence type="ECO:0000256" key="2">
    <source>
        <dbReference type="SAM" id="Phobius"/>
    </source>
</evidence>
<name>A0ABS3U1V9_9ACTN</name>
<evidence type="ECO:0000313" key="4">
    <source>
        <dbReference type="Proteomes" id="UP000681341"/>
    </source>
</evidence>
<comment type="caution">
    <text evidence="3">The sequence shown here is derived from an EMBL/GenBank/DDBJ whole genome shotgun (WGS) entry which is preliminary data.</text>
</comment>
<feature type="transmembrane region" description="Helical" evidence="2">
    <location>
        <begin position="128"/>
        <end position="146"/>
    </location>
</feature>
<evidence type="ECO:0000313" key="3">
    <source>
        <dbReference type="EMBL" id="MBO3732756.1"/>
    </source>
</evidence>
<feature type="transmembrane region" description="Helical" evidence="2">
    <location>
        <begin position="86"/>
        <end position="107"/>
    </location>
</feature>
<keyword evidence="4" id="KW-1185">Reference proteome</keyword>
<feature type="transmembrane region" description="Helical" evidence="2">
    <location>
        <begin position="274"/>
        <end position="296"/>
    </location>
</feature>
<accession>A0ABS3U1V9</accession>
<feature type="transmembrane region" description="Helical" evidence="2">
    <location>
        <begin position="181"/>
        <end position="202"/>
    </location>
</feature>
<keyword evidence="2" id="KW-1133">Transmembrane helix</keyword>
<evidence type="ECO:0008006" key="5">
    <source>
        <dbReference type="Google" id="ProtNLM"/>
    </source>
</evidence>
<proteinExistence type="predicted"/>
<feature type="transmembrane region" description="Helical" evidence="2">
    <location>
        <begin position="209"/>
        <end position="228"/>
    </location>
</feature>
<dbReference type="Proteomes" id="UP000681341">
    <property type="component" value="Unassembled WGS sequence"/>
</dbReference>
<organism evidence="3 4">
    <name type="scientific">Glycomyces niveus</name>
    <dbReference type="NCBI Taxonomy" id="2820287"/>
    <lineage>
        <taxon>Bacteria</taxon>
        <taxon>Bacillati</taxon>
        <taxon>Actinomycetota</taxon>
        <taxon>Actinomycetes</taxon>
        <taxon>Glycomycetales</taxon>
        <taxon>Glycomycetaceae</taxon>
        <taxon>Glycomyces</taxon>
    </lineage>
</organism>
<keyword evidence="2" id="KW-0472">Membrane</keyword>
<keyword evidence="2" id="KW-0812">Transmembrane</keyword>
<feature type="compositionally biased region" description="Pro residues" evidence="1">
    <location>
        <begin position="452"/>
        <end position="478"/>
    </location>
</feature>
<feature type="transmembrane region" description="Helical" evidence="2">
    <location>
        <begin position="240"/>
        <end position="262"/>
    </location>
</feature>
<evidence type="ECO:0000256" key="1">
    <source>
        <dbReference type="SAM" id="MobiDB-lite"/>
    </source>
</evidence>
<reference evidence="3 4" key="1">
    <citation type="submission" date="2021-03" db="EMBL/GenBank/DDBJ databases">
        <title>Glycomyces sp. nov., a novel actinomycete isolated from soil.</title>
        <authorList>
            <person name="Yang X."/>
            <person name="Xu X."/>
        </authorList>
    </citation>
    <scope>NUCLEOTIDE SEQUENCE [LARGE SCALE GENOMIC DNA]</scope>
    <source>
        <strain evidence="3 4">NEAU-S30</strain>
    </source>
</reference>
<sequence>MCDDFDPTSVSDYVVCSPVNEWAIDQLASNAADEAGDAVGSSIGSTVMGDLARDAAAGMMQMMEWFANAFVEFPNIDLAGGGISKVYAISMGIAAIVSVFIMFIQVIRTAVTAEGRPIAEAVVGLGKALLAVVTTLTIGSMALVASDELASGIIDYTFEDGDAELRDKLAALFAFGASPELAVTLVFLISLAGIALLFVLWGELILRNAAIAVLIATSPIAAVGQMSHTTKQWWNKLVSATIQLIIMKPLIAIIFAVGFSLIGETETEDGTGATDIATLLSGMLVILLAALAWPALARFMTFTSTHVGGGSGLAAVAGAGAGFLSAQTAPAMGGSASSLQFGQGAEARTMAAVGGRMAMAGNKSGAIGGGAMKAAGAAGPWVAGAAMAMRAVQRGANSLTQRMEQTAARAGIEGANPYALPGGYPGYHQPVPRPPGPDTNGEPRPGHGAPQAAPPPPDHGNPSSPTPPPPIQPPPPKPTDQGGNR</sequence>
<dbReference type="RefSeq" id="WP_208495535.1">
    <property type="nucleotide sequence ID" value="NZ_JAGFNP010000003.1"/>
</dbReference>
<protein>
    <recommendedName>
        <fullName evidence="5">Conjugal transfer protein TrbL</fullName>
    </recommendedName>
</protein>
<dbReference type="EMBL" id="JAGFNP010000003">
    <property type="protein sequence ID" value="MBO3732756.1"/>
    <property type="molecule type" value="Genomic_DNA"/>
</dbReference>
<gene>
    <name evidence="3" type="ORF">J5V16_07965</name>
</gene>
<feature type="region of interest" description="Disordered" evidence="1">
    <location>
        <begin position="419"/>
        <end position="485"/>
    </location>
</feature>